<dbReference type="RefSeq" id="WP_197052948.1">
    <property type="nucleotide sequence ID" value="NZ_BBIO01000016.1"/>
</dbReference>
<dbReference type="AlphaFoldDB" id="A0A081BDY8"/>
<organism evidence="3 4">
    <name type="scientific">Tepidicaulis marinus</name>
    <dbReference type="NCBI Taxonomy" id="1333998"/>
    <lineage>
        <taxon>Bacteria</taxon>
        <taxon>Pseudomonadati</taxon>
        <taxon>Pseudomonadota</taxon>
        <taxon>Alphaproteobacteria</taxon>
        <taxon>Hyphomicrobiales</taxon>
        <taxon>Parvibaculaceae</taxon>
        <taxon>Tepidicaulis</taxon>
    </lineage>
</organism>
<dbReference type="PANTHER" id="PTHR43767">
    <property type="entry name" value="LONG-CHAIN-FATTY-ACID--COA LIGASE"/>
    <property type="match status" value="1"/>
</dbReference>
<dbReference type="InterPro" id="IPR020845">
    <property type="entry name" value="AMP-binding_CS"/>
</dbReference>
<dbReference type="EMBL" id="BBIO01000016">
    <property type="protein sequence ID" value="GAK46256.1"/>
    <property type="molecule type" value="Genomic_DNA"/>
</dbReference>
<dbReference type="SUPFAM" id="SSF56801">
    <property type="entry name" value="Acetyl-CoA synthetase-like"/>
    <property type="match status" value="1"/>
</dbReference>
<protein>
    <submittedName>
        <fullName evidence="3">AMP-dependent synthetase and ligase</fullName>
    </submittedName>
</protein>
<dbReference type="STRING" id="1333998.M2A_2755"/>
<name>A0A081BDY8_9HYPH</name>
<dbReference type="Proteomes" id="UP000028702">
    <property type="component" value="Unassembled WGS sequence"/>
</dbReference>
<evidence type="ECO:0000256" key="1">
    <source>
        <dbReference type="ARBA" id="ARBA00022598"/>
    </source>
</evidence>
<keyword evidence="1 3" id="KW-0436">Ligase</keyword>
<dbReference type="InterPro" id="IPR050237">
    <property type="entry name" value="ATP-dep_AMP-bd_enzyme"/>
</dbReference>
<evidence type="ECO:0000259" key="2">
    <source>
        <dbReference type="Pfam" id="PF00501"/>
    </source>
</evidence>
<dbReference type="eggNOG" id="COG1022">
    <property type="taxonomic scope" value="Bacteria"/>
</dbReference>
<evidence type="ECO:0000313" key="3">
    <source>
        <dbReference type="EMBL" id="GAK46256.1"/>
    </source>
</evidence>
<dbReference type="GO" id="GO:0016874">
    <property type="term" value="F:ligase activity"/>
    <property type="evidence" value="ECO:0007669"/>
    <property type="project" value="UniProtKB-KW"/>
</dbReference>
<evidence type="ECO:0000313" key="4">
    <source>
        <dbReference type="Proteomes" id="UP000028702"/>
    </source>
</evidence>
<sequence length="500" mass="52029">MAEVIAALARAAEKWPDRIAFSDDETSCSFRELAARVAGAVERLAEGAGPVGLMAANGIDWVVADLAVTASGRCLVPLPPFFSDDQLAHVAGDAELSLILCDEDNRARAARLAPVETLFGPDVVGQADAALLRAPGSGQRIIYTSGSTGRPKGVRLGDRQLDYISAALARAISATSADSYLSVLPFPLLLEELCGIHVPILVGGLSTVRRHVAGACAGGDLDAIRLAFEEVRPSVSVLVPELLRAWVGALLLADAQAPSSLRAVAVGGAPVPPQVLQAAASLGIPCLEGYGLSECGSVVAVNRPGAAAAGTAGKVLDGLTVTIEEGEITVSGPSVMSGYAGGPDHQGAWRTGDLGRFDAAGNLIVEGRKDAMLVTAYGRNVQPEWIEAQLQGDPRILRAVLCGHGAPYPIALIVPGAFAGDFFQTAEPAAIIEALQGILTGIPDYALPRSFAVLTGDEMQTFGLLSPNGRPRRKEIETWIKGPEGRARLKTATRMEEKFA</sequence>
<keyword evidence="4" id="KW-1185">Reference proteome</keyword>
<dbReference type="InterPro" id="IPR042099">
    <property type="entry name" value="ANL_N_sf"/>
</dbReference>
<feature type="domain" description="AMP-dependent synthetase/ligase" evidence="2">
    <location>
        <begin position="9"/>
        <end position="339"/>
    </location>
</feature>
<comment type="caution">
    <text evidence="3">The sequence shown here is derived from an EMBL/GenBank/DDBJ whole genome shotgun (WGS) entry which is preliminary data.</text>
</comment>
<proteinExistence type="predicted"/>
<accession>A0A081BDY8</accession>
<dbReference type="Gene3D" id="3.40.50.12780">
    <property type="entry name" value="N-terminal domain of ligase-like"/>
    <property type="match status" value="1"/>
</dbReference>
<dbReference type="PROSITE" id="PS00455">
    <property type="entry name" value="AMP_BINDING"/>
    <property type="match status" value="1"/>
</dbReference>
<gene>
    <name evidence="3" type="ORF">M2A_2755</name>
</gene>
<dbReference type="Pfam" id="PF00501">
    <property type="entry name" value="AMP-binding"/>
    <property type="match status" value="1"/>
</dbReference>
<reference evidence="3 4" key="1">
    <citation type="submission" date="2014-07" db="EMBL/GenBank/DDBJ databases">
        <title>Tepidicaulis marinum gen. nov., sp. nov., a novel marine bacterium denitrifying nitrate to nitrous oxide strictly under microaerobic conditions.</title>
        <authorList>
            <person name="Takeuchi M."/>
            <person name="Yamagishi T."/>
            <person name="Kamagata Y."/>
            <person name="Oshima K."/>
            <person name="Hattori M."/>
            <person name="Katayama T."/>
            <person name="Hanada S."/>
            <person name="Tamaki H."/>
            <person name="Marumo K."/>
            <person name="Maeda H."/>
            <person name="Nedachi M."/>
            <person name="Iwasaki W."/>
            <person name="Suwa Y."/>
            <person name="Sakata S."/>
        </authorList>
    </citation>
    <scope>NUCLEOTIDE SEQUENCE [LARGE SCALE GENOMIC DNA]</scope>
    <source>
        <strain evidence="3 4">MA2</strain>
    </source>
</reference>
<dbReference type="InterPro" id="IPR000873">
    <property type="entry name" value="AMP-dep_synth/lig_dom"/>
</dbReference>
<dbReference type="PANTHER" id="PTHR43767:SF8">
    <property type="entry name" value="LONG-CHAIN-FATTY-ACID--COA LIGASE"/>
    <property type="match status" value="1"/>
</dbReference>